<gene>
    <name evidence="2" type="ORF">A1O5_00011</name>
</gene>
<keyword evidence="3" id="KW-1185">Reference proteome</keyword>
<dbReference type="RefSeq" id="XP_007738822.1">
    <property type="nucleotide sequence ID" value="XM_007740632.1"/>
</dbReference>
<feature type="compositionally biased region" description="Polar residues" evidence="1">
    <location>
        <begin position="229"/>
        <end position="249"/>
    </location>
</feature>
<sequence length="249" mass="27910">MSTAKQNSRMSSRRLDTSCVSFASDKGVRSPRTPTYIPDSLSTSSLPPFDHTRYFAEHTLEGDNRQPMPPAPQQQPVPWTWICHLCHSQYPLGVTRRCLVDGHYYCSGQTDWPSLKKKKKLRACSSEFDYAAWKTWGAWRRGILKIVQNEKVSKGCEYCDFPSQCRYPVDSHPLGDAAAALVHPNASVSQELRELGAKIDERRVTSQGGSKANENVRFGQILENICPGTKSQTPGSQKLSNTTQQNKSM</sequence>
<evidence type="ECO:0000256" key="1">
    <source>
        <dbReference type="SAM" id="MobiDB-lite"/>
    </source>
</evidence>
<evidence type="ECO:0000313" key="2">
    <source>
        <dbReference type="EMBL" id="EXJ75505.1"/>
    </source>
</evidence>
<feature type="region of interest" description="Disordered" evidence="1">
    <location>
        <begin position="227"/>
        <end position="249"/>
    </location>
</feature>
<accession>W9XDU7</accession>
<dbReference type="eggNOG" id="ENOG502SSVD">
    <property type="taxonomic scope" value="Eukaryota"/>
</dbReference>
<organism evidence="2 3">
    <name type="scientific">Cladophialophora psammophila CBS 110553</name>
    <dbReference type="NCBI Taxonomy" id="1182543"/>
    <lineage>
        <taxon>Eukaryota</taxon>
        <taxon>Fungi</taxon>
        <taxon>Dikarya</taxon>
        <taxon>Ascomycota</taxon>
        <taxon>Pezizomycotina</taxon>
        <taxon>Eurotiomycetes</taxon>
        <taxon>Chaetothyriomycetidae</taxon>
        <taxon>Chaetothyriales</taxon>
        <taxon>Herpotrichiellaceae</taxon>
        <taxon>Cladophialophora</taxon>
    </lineage>
</organism>
<dbReference type="EMBL" id="AMGX01000001">
    <property type="protein sequence ID" value="EXJ75505.1"/>
    <property type="molecule type" value="Genomic_DNA"/>
</dbReference>
<name>W9XDU7_9EURO</name>
<dbReference type="HOGENOM" id="CLU_075599_0_0_1"/>
<dbReference type="Proteomes" id="UP000019471">
    <property type="component" value="Unassembled WGS sequence"/>
</dbReference>
<proteinExistence type="predicted"/>
<protein>
    <submittedName>
        <fullName evidence="2">Uncharacterized protein</fullName>
    </submittedName>
</protein>
<dbReference type="OrthoDB" id="5396104at2759"/>
<evidence type="ECO:0000313" key="3">
    <source>
        <dbReference type="Proteomes" id="UP000019471"/>
    </source>
</evidence>
<reference evidence="2 3" key="1">
    <citation type="submission" date="2013-03" db="EMBL/GenBank/DDBJ databases">
        <title>The Genome Sequence of Cladophialophora psammophila CBS 110553.</title>
        <authorList>
            <consortium name="The Broad Institute Genomics Platform"/>
            <person name="Cuomo C."/>
            <person name="de Hoog S."/>
            <person name="Gorbushina A."/>
            <person name="Walker B."/>
            <person name="Young S.K."/>
            <person name="Zeng Q."/>
            <person name="Gargeya S."/>
            <person name="Fitzgerald M."/>
            <person name="Haas B."/>
            <person name="Abouelleil A."/>
            <person name="Allen A.W."/>
            <person name="Alvarado L."/>
            <person name="Arachchi H.M."/>
            <person name="Berlin A.M."/>
            <person name="Chapman S.B."/>
            <person name="Gainer-Dewar J."/>
            <person name="Goldberg J."/>
            <person name="Griggs A."/>
            <person name="Gujja S."/>
            <person name="Hansen M."/>
            <person name="Howarth C."/>
            <person name="Imamovic A."/>
            <person name="Ireland A."/>
            <person name="Larimer J."/>
            <person name="McCowan C."/>
            <person name="Murphy C."/>
            <person name="Pearson M."/>
            <person name="Poon T.W."/>
            <person name="Priest M."/>
            <person name="Roberts A."/>
            <person name="Saif S."/>
            <person name="Shea T."/>
            <person name="Sisk P."/>
            <person name="Sykes S."/>
            <person name="Wortman J."/>
            <person name="Nusbaum C."/>
            <person name="Birren B."/>
        </authorList>
    </citation>
    <scope>NUCLEOTIDE SEQUENCE [LARGE SCALE GENOMIC DNA]</scope>
    <source>
        <strain evidence="2 3">CBS 110553</strain>
    </source>
</reference>
<comment type="caution">
    <text evidence="2">The sequence shown here is derived from an EMBL/GenBank/DDBJ whole genome shotgun (WGS) entry which is preliminary data.</text>
</comment>
<dbReference type="GeneID" id="19184749"/>
<dbReference type="AlphaFoldDB" id="W9XDU7"/>